<keyword evidence="1" id="KW-0812">Transmembrane</keyword>
<name>A0A8B8EAS4_CRAVI</name>
<protein>
    <submittedName>
        <fullName evidence="3">Uncharacterized protein LOC111132945</fullName>
    </submittedName>
</protein>
<dbReference type="Proteomes" id="UP000694844">
    <property type="component" value="Chromosome 5"/>
</dbReference>
<keyword evidence="1" id="KW-0472">Membrane</keyword>
<evidence type="ECO:0000313" key="3">
    <source>
        <dbReference type="RefSeq" id="XP_022336611.1"/>
    </source>
</evidence>
<keyword evidence="2" id="KW-1185">Reference proteome</keyword>
<dbReference type="KEGG" id="cvn:111132945"/>
<proteinExistence type="predicted"/>
<gene>
    <name evidence="3" type="primary">LOC111132945</name>
</gene>
<keyword evidence="1" id="KW-1133">Transmembrane helix</keyword>
<accession>A0A8B8EAS4</accession>
<feature type="transmembrane region" description="Helical" evidence="1">
    <location>
        <begin position="58"/>
        <end position="79"/>
    </location>
</feature>
<dbReference type="GeneID" id="111132945"/>
<organism evidence="2 3">
    <name type="scientific">Crassostrea virginica</name>
    <name type="common">Eastern oyster</name>
    <dbReference type="NCBI Taxonomy" id="6565"/>
    <lineage>
        <taxon>Eukaryota</taxon>
        <taxon>Metazoa</taxon>
        <taxon>Spiralia</taxon>
        <taxon>Lophotrochozoa</taxon>
        <taxon>Mollusca</taxon>
        <taxon>Bivalvia</taxon>
        <taxon>Autobranchia</taxon>
        <taxon>Pteriomorphia</taxon>
        <taxon>Ostreida</taxon>
        <taxon>Ostreoidea</taxon>
        <taxon>Ostreidae</taxon>
        <taxon>Crassostrea</taxon>
    </lineage>
</organism>
<reference evidence="3" key="1">
    <citation type="submission" date="2025-08" db="UniProtKB">
        <authorList>
            <consortium name="RefSeq"/>
        </authorList>
    </citation>
    <scope>IDENTIFICATION</scope>
    <source>
        <tissue evidence="3">Whole sample</tissue>
    </source>
</reference>
<dbReference type="AlphaFoldDB" id="A0A8B8EAS4"/>
<sequence>MDMNDCVNKDLPHSLLILPELLNIDLSFRRWSVSYLISDVTDFSHFGELSGINMDSTYFMFAVILAGGTCLISGSFVNVPNEPSFGLAWAYQYDQHKGVAAMRNNYRVTPNDTCHVFKLTDQQRHDIHSISGEFRVEVMMYEAIRTQHGELMTASELNTTSYQVWKFCKNQLHFLKYNFYV</sequence>
<evidence type="ECO:0000313" key="2">
    <source>
        <dbReference type="Proteomes" id="UP000694844"/>
    </source>
</evidence>
<dbReference type="RefSeq" id="XP_022336611.1">
    <property type="nucleotide sequence ID" value="XM_022480903.1"/>
</dbReference>
<evidence type="ECO:0000256" key="1">
    <source>
        <dbReference type="SAM" id="Phobius"/>
    </source>
</evidence>